<dbReference type="EMBL" id="PYSV01000002">
    <property type="protein sequence ID" value="PTA69264.1"/>
    <property type="molecule type" value="Genomic_DNA"/>
</dbReference>
<evidence type="ECO:0000256" key="1">
    <source>
        <dbReference type="SAM" id="SignalP"/>
    </source>
</evidence>
<name>A0A2T3WBT0_9DEIO</name>
<gene>
    <name evidence="2" type="ORF">C8263_02680</name>
</gene>
<sequence>MRTLLTVLLLSSPAAAASLSASFTVPGHALGSFGQPESATEEPGGGAAWSADGAQVYTLDTTRMLRRWRLGDGALLDQRRLPAPAALPDAGPLPTTALHLNGLQAGALRLEARGFRNTQPAALHYALNLRTGATAPQQGCLSSRRALQVCAGGTVLRAEGGTLTWTTAGATRTRALPGGRLQAVALNPGGTQAALLLTEPQADWGTHGRAALLLWGAGGLRRVALGPVLSGTPARLNWTPAGWLLAAPVHDPRTGGVQAGEWLSLHRPDGVRRWQLAPGAGLRGIWPSPGGQHFVTLRAGSVPEVRRTGDGALVRGLGEAVVAAVPLAGQRALLALRQGGGAGRVARLEGGRLHTLSRQGAAALAAHPDGQRFAAASGTEVRLHRARGEVVRRWTAPAPVAELAFTPDGQALSAWIQNEAGGEVRAWRLDGTPLPLPAGALFPLSSVALTRTGDQGGPQATHRERLSAQEPGGRALWITPWRRGSLAAWPSADGRAAALWSQHPDSQSDPVVTQFWRVNLRTGQGGPVLNMAPTTRDPNSGWSLAALRGDGRRALLRESTGDGCGWGQYGFALADLFMGRRLPTPAGLATGFNRMGGCGFNVPFPQAAFAPDGRLLVQDGNRLDWWTFTQGAAPPQPVQGNGTP</sequence>
<dbReference type="AlphaFoldDB" id="A0A2T3WBT0"/>
<keyword evidence="1" id="KW-0732">Signal</keyword>
<evidence type="ECO:0000313" key="2">
    <source>
        <dbReference type="EMBL" id="PTA69264.1"/>
    </source>
</evidence>
<evidence type="ECO:0000313" key="3">
    <source>
        <dbReference type="Proteomes" id="UP000240317"/>
    </source>
</evidence>
<dbReference type="Gene3D" id="2.130.10.10">
    <property type="entry name" value="YVTN repeat-like/Quinoprotein amine dehydrogenase"/>
    <property type="match status" value="1"/>
</dbReference>
<feature type="chain" id="PRO_5015449580" description="WD40 repeat domain-containing protein" evidence="1">
    <location>
        <begin position="17"/>
        <end position="644"/>
    </location>
</feature>
<dbReference type="Proteomes" id="UP000240317">
    <property type="component" value="Unassembled WGS sequence"/>
</dbReference>
<organism evidence="2 3">
    <name type="scientific">Deinococcus arcticus</name>
    <dbReference type="NCBI Taxonomy" id="2136176"/>
    <lineage>
        <taxon>Bacteria</taxon>
        <taxon>Thermotogati</taxon>
        <taxon>Deinococcota</taxon>
        <taxon>Deinococci</taxon>
        <taxon>Deinococcales</taxon>
        <taxon>Deinococcaceae</taxon>
        <taxon>Deinococcus</taxon>
    </lineage>
</organism>
<comment type="caution">
    <text evidence="2">The sequence shown here is derived from an EMBL/GenBank/DDBJ whole genome shotgun (WGS) entry which is preliminary data.</text>
</comment>
<dbReference type="RefSeq" id="WP_107136574.1">
    <property type="nucleotide sequence ID" value="NZ_PYSV01000002.1"/>
</dbReference>
<dbReference type="OrthoDB" id="52869at2"/>
<keyword evidence="3" id="KW-1185">Reference proteome</keyword>
<evidence type="ECO:0008006" key="4">
    <source>
        <dbReference type="Google" id="ProtNLM"/>
    </source>
</evidence>
<protein>
    <recommendedName>
        <fullName evidence="4">WD40 repeat domain-containing protein</fullName>
    </recommendedName>
</protein>
<reference evidence="2 3" key="1">
    <citation type="submission" date="2018-03" db="EMBL/GenBank/DDBJ databases">
        <title>Draft genome of Deinococcus sp. OD32.</title>
        <authorList>
            <person name="Wang X.-P."/>
            <person name="Du Z.-J."/>
        </authorList>
    </citation>
    <scope>NUCLEOTIDE SEQUENCE [LARGE SCALE GENOMIC DNA]</scope>
    <source>
        <strain evidence="2 3">OD32</strain>
    </source>
</reference>
<dbReference type="SUPFAM" id="SSF82171">
    <property type="entry name" value="DPP6 N-terminal domain-like"/>
    <property type="match status" value="1"/>
</dbReference>
<proteinExistence type="predicted"/>
<dbReference type="InterPro" id="IPR015943">
    <property type="entry name" value="WD40/YVTN_repeat-like_dom_sf"/>
</dbReference>
<accession>A0A2T3WBT0</accession>
<feature type="signal peptide" evidence="1">
    <location>
        <begin position="1"/>
        <end position="16"/>
    </location>
</feature>